<organism evidence="9 10">
    <name type="scientific">Sphingobacterium lactis</name>
    <dbReference type="NCBI Taxonomy" id="797291"/>
    <lineage>
        <taxon>Bacteria</taxon>
        <taxon>Pseudomonadati</taxon>
        <taxon>Bacteroidota</taxon>
        <taxon>Sphingobacteriia</taxon>
        <taxon>Sphingobacteriales</taxon>
        <taxon>Sphingobacteriaceae</taxon>
        <taxon>Sphingobacterium</taxon>
    </lineage>
</organism>
<dbReference type="EMBL" id="FNUT01000003">
    <property type="protein sequence ID" value="SEF85308.1"/>
    <property type="molecule type" value="Genomic_DNA"/>
</dbReference>
<dbReference type="PANTHER" id="PTHR40074:SF2">
    <property type="entry name" value="O-ACETYLTRANSFERASE WECH"/>
    <property type="match status" value="1"/>
</dbReference>
<feature type="transmembrane region" description="Helical" evidence="7">
    <location>
        <begin position="211"/>
        <end position="231"/>
    </location>
</feature>
<feature type="domain" description="Acyltransferase 3" evidence="8">
    <location>
        <begin position="7"/>
        <end position="324"/>
    </location>
</feature>
<feature type="transmembrane region" description="Helical" evidence="7">
    <location>
        <begin position="156"/>
        <end position="177"/>
    </location>
</feature>
<feature type="transmembrane region" description="Helical" evidence="7">
    <location>
        <begin position="7"/>
        <end position="32"/>
    </location>
</feature>
<feature type="transmembrane region" description="Helical" evidence="7">
    <location>
        <begin position="243"/>
        <end position="261"/>
    </location>
</feature>
<gene>
    <name evidence="9" type="ORF">SAMN05421877_10398</name>
</gene>
<accession>A0A1H5VES5</accession>
<evidence type="ECO:0000256" key="5">
    <source>
        <dbReference type="ARBA" id="ARBA00022989"/>
    </source>
</evidence>
<keyword evidence="9" id="KW-0012">Acyltransferase</keyword>
<name>A0A1H5VES5_9SPHI</name>
<reference evidence="10" key="1">
    <citation type="submission" date="2016-10" db="EMBL/GenBank/DDBJ databases">
        <authorList>
            <person name="Varghese N."/>
            <person name="Submissions S."/>
        </authorList>
    </citation>
    <scope>NUCLEOTIDE SEQUENCE [LARGE SCALE GENOMIC DNA]</scope>
    <source>
        <strain evidence="10">DSM 22361</strain>
    </source>
</reference>
<feature type="transmembrane region" description="Helical" evidence="7">
    <location>
        <begin position="82"/>
        <end position="99"/>
    </location>
</feature>
<evidence type="ECO:0000256" key="6">
    <source>
        <dbReference type="ARBA" id="ARBA00023136"/>
    </source>
</evidence>
<evidence type="ECO:0000256" key="1">
    <source>
        <dbReference type="ARBA" id="ARBA00004651"/>
    </source>
</evidence>
<keyword evidence="10" id="KW-1185">Reference proteome</keyword>
<keyword evidence="9" id="KW-0808">Transferase</keyword>
<proteinExistence type="inferred from homology"/>
<keyword evidence="4 7" id="KW-0812">Transmembrane</keyword>
<evidence type="ECO:0000256" key="7">
    <source>
        <dbReference type="SAM" id="Phobius"/>
    </source>
</evidence>
<evidence type="ECO:0000313" key="10">
    <source>
        <dbReference type="Proteomes" id="UP000236731"/>
    </source>
</evidence>
<feature type="transmembrane region" description="Helical" evidence="7">
    <location>
        <begin position="44"/>
        <end position="66"/>
    </location>
</feature>
<feature type="transmembrane region" description="Helical" evidence="7">
    <location>
        <begin position="183"/>
        <end position="199"/>
    </location>
</feature>
<evidence type="ECO:0000259" key="8">
    <source>
        <dbReference type="Pfam" id="PF01757"/>
    </source>
</evidence>
<dbReference type="Pfam" id="PF01757">
    <property type="entry name" value="Acyl_transf_3"/>
    <property type="match status" value="1"/>
</dbReference>
<dbReference type="AlphaFoldDB" id="A0A1H5VES5"/>
<dbReference type="GO" id="GO:0005886">
    <property type="term" value="C:plasma membrane"/>
    <property type="evidence" value="ECO:0007669"/>
    <property type="project" value="UniProtKB-SubCell"/>
</dbReference>
<dbReference type="OrthoDB" id="9810469at2"/>
<dbReference type="GO" id="GO:0009246">
    <property type="term" value="P:enterobacterial common antigen biosynthetic process"/>
    <property type="evidence" value="ECO:0007669"/>
    <property type="project" value="TreeGrafter"/>
</dbReference>
<comment type="subcellular location">
    <subcellularLocation>
        <location evidence="1">Cell membrane</location>
        <topology evidence="1">Multi-pass membrane protein</topology>
    </subcellularLocation>
</comment>
<dbReference type="GO" id="GO:0016413">
    <property type="term" value="F:O-acetyltransferase activity"/>
    <property type="evidence" value="ECO:0007669"/>
    <property type="project" value="TreeGrafter"/>
</dbReference>
<sequence>MAEKKSYLIYLRVIATFFVVLIHASTGFLYHIDTSAFDWNYANWINAATRCSVPIFVIISGALLLQKDEGTGEFYKKRLPKLIYPFIFWTLIYLVYYFYRYTKFDLLPTDKIMSISLDKILHGANAHLWYLYMIIGLYLAIPFIRKILVQSTQREIEIFLLLWLASMCIMNKSLYVAMPKFDLTFFSGYIGYLVLGYYLSMRTFTFKLQPWTFALLYMLMLAIGAIGSFLINKEAKKLDPFFYNYLFITTAIAAGALFMWIKTTTQAAHVPSWIMGIDKYSFGIYLSHIIPLNFLHPLLSKFMGTAWVIPLATISTIVVSIAITYLIRKLPYGKYVSG</sequence>
<keyword evidence="5 7" id="KW-1133">Transmembrane helix</keyword>
<protein>
    <submittedName>
        <fullName evidence="9">Surface polysaccharide O-acyltransferase, integral membrane enzyme</fullName>
    </submittedName>
</protein>
<evidence type="ECO:0000256" key="3">
    <source>
        <dbReference type="ARBA" id="ARBA00022475"/>
    </source>
</evidence>
<dbReference type="Proteomes" id="UP000236731">
    <property type="component" value="Unassembled WGS sequence"/>
</dbReference>
<feature type="transmembrane region" description="Helical" evidence="7">
    <location>
        <begin position="305"/>
        <end position="327"/>
    </location>
</feature>
<feature type="transmembrane region" description="Helical" evidence="7">
    <location>
        <begin position="127"/>
        <end position="144"/>
    </location>
</feature>
<keyword evidence="3" id="KW-1003">Cell membrane</keyword>
<dbReference type="RefSeq" id="WP_103905475.1">
    <property type="nucleotide sequence ID" value="NZ_CP049246.1"/>
</dbReference>
<evidence type="ECO:0000313" key="9">
    <source>
        <dbReference type="EMBL" id="SEF85308.1"/>
    </source>
</evidence>
<evidence type="ECO:0000256" key="4">
    <source>
        <dbReference type="ARBA" id="ARBA00022692"/>
    </source>
</evidence>
<dbReference type="PANTHER" id="PTHR40074">
    <property type="entry name" value="O-ACETYLTRANSFERASE WECH"/>
    <property type="match status" value="1"/>
</dbReference>
<keyword evidence="6 7" id="KW-0472">Membrane</keyword>
<comment type="similarity">
    <text evidence="2">Belongs to the acyltransferase 3 family.</text>
</comment>
<evidence type="ECO:0000256" key="2">
    <source>
        <dbReference type="ARBA" id="ARBA00007400"/>
    </source>
</evidence>
<dbReference type="InterPro" id="IPR002656">
    <property type="entry name" value="Acyl_transf_3_dom"/>
</dbReference>